<dbReference type="SUPFAM" id="SSF53697">
    <property type="entry name" value="SIS domain"/>
    <property type="match status" value="1"/>
</dbReference>
<evidence type="ECO:0000313" key="2">
    <source>
        <dbReference type="Proteomes" id="UP000603474"/>
    </source>
</evidence>
<proteinExistence type="predicted"/>
<dbReference type="EMBL" id="JACRWG010000056">
    <property type="protein sequence ID" value="MBC6010697.1"/>
    <property type="molecule type" value="Genomic_DNA"/>
</dbReference>
<reference evidence="1 2" key="1">
    <citation type="submission" date="2020-08" db="EMBL/GenBank/DDBJ databases">
        <authorList>
            <person name="Liu C."/>
            <person name="Sun Q."/>
        </authorList>
    </citation>
    <scope>NUCLEOTIDE SEQUENCE [LARGE SCALE GENOMIC DNA]</scope>
    <source>
        <strain evidence="1 2">NSJ-22</strain>
    </source>
</reference>
<dbReference type="RefSeq" id="WP_187012830.1">
    <property type="nucleotide sequence ID" value="NZ_JACRWG010000056.1"/>
</dbReference>
<protein>
    <submittedName>
        <fullName evidence="1">Uncharacterized protein</fullName>
    </submittedName>
</protein>
<accession>A0ABR7KDC3</accession>
<keyword evidence="2" id="KW-1185">Reference proteome</keyword>
<evidence type="ECO:0000313" key="1">
    <source>
        <dbReference type="EMBL" id="MBC6010697.1"/>
    </source>
</evidence>
<organism evidence="1 2">
    <name type="scientific">Catenibacterium faecis</name>
    <dbReference type="NCBI Taxonomy" id="2764323"/>
    <lineage>
        <taxon>Bacteria</taxon>
        <taxon>Bacillati</taxon>
        <taxon>Bacillota</taxon>
        <taxon>Erysipelotrichia</taxon>
        <taxon>Erysipelotrichales</taxon>
        <taxon>Coprobacillaceae</taxon>
        <taxon>Catenibacterium</taxon>
    </lineage>
</organism>
<dbReference type="Proteomes" id="UP000603474">
    <property type="component" value="Unassembled WGS sequence"/>
</dbReference>
<name>A0ABR7KDC3_9FIRM</name>
<gene>
    <name evidence="1" type="ORF">H8909_10715</name>
</gene>
<comment type="caution">
    <text evidence="1">The sequence shown here is derived from an EMBL/GenBank/DDBJ whole genome shotgun (WGS) entry which is preliminary data.</text>
</comment>
<sequence length="46" mass="4996">MRIGKSSSDCPDIHLQMSFVSVMTQEDLAIFVSYCGETKGIVTAAK</sequence>
<dbReference type="InterPro" id="IPR046348">
    <property type="entry name" value="SIS_dom_sf"/>
</dbReference>